<feature type="domain" description="DDE Tnp4" evidence="8">
    <location>
        <begin position="145"/>
        <end position="310"/>
    </location>
</feature>
<comment type="caution">
    <text evidence="9">The sequence shown here is derived from an EMBL/GenBank/DDBJ whole genome shotgun (WGS) entry which is preliminary data.</text>
</comment>
<dbReference type="InterPro" id="IPR045249">
    <property type="entry name" value="HARBI1-like"/>
</dbReference>
<feature type="non-terminal residue" evidence="9">
    <location>
        <position position="327"/>
    </location>
</feature>
<dbReference type="GO" id="GO:0016787">
    <property type="term" value="F:hydrolase activity"/>
    <property type="evidence" value="ECO:0007669"/>
    <property type="project" value="UniProtKB-KW"/>
</dbReference>
<dbReference type="InterPro" id="IPR027806">
    <property type="entry name" value="HARBI1_dom"/>
</dbReference>
<comment type="similarity">
    <text evidence="3">Belongs to the HARBI1 family.</text>
</comment>
<dbReference type="AlphaFoldDB" id="A0AAV1ZK91"/>
<sequence>LIWIHPINERRKEVGAFYTLFEDLRNDDTKFFNFFRMSIPSFDELHGRLKDTIQRKNTKMRNCIQPVEMLAITLRYLASGCTFTDLHYSFRVGISTARVIVKDVCQALWNVLQSECLPHPTKEMWESVASGFEQTANFPHCIGAVDGKHVRLVNPIESGSMYYNYKDYYSIVLMGIADSKYRFVFVHIGSYGKDCDSSIFKETQLWKSIESSSKNLPDEKCLPGTESPKVPYFFVADSAFGLHKHLLRPYAGAHLTAEKRIFNYRLCRARRFIECAFGILSNKWRIFHRPFNVQPEFANDIVKACIILHNYVRDRDGYMIEDTISIT</sequence>
<protein>
    <recommendedName>
        <fullName evidence="8">DDE Tnp4 domain-containing protein</fullName>
    </recommendedName>
</protein>
<evidence type="ECO:0000256" key="3">
    <source>
        <dbReference type="ARBA" id="ARBA00006958"/>
    </source>
</evidence>
<feature type="non-terminal residue" evidence="9">
    <location>
        <position position="1"/>
    </location>
</feature>
<dbReference type="GO" id="GO:0046872">
    <property type="term" value="F:metal ion binding"/>
    <property type="evidence" value="ECO:0007669"/>
    <property type="project" value="UniProtKB-KW"/>
</dbReference>
<comment type="subcellular location">
    <subcellularLocation>
        <location evidence="2">Nucleus</location>
    </subcellularLocation>
</comment>
<dbReference type="Proteomes" id="UP001497382">
    <property type="component" value="Unassembled WGS sequence"/>
</dbReference>
<dbReference type="EMBL" id="CAXIEN010000051">
    <property type="protein sequence ID" value="CAL1270818.1"/>
    <property type="molecule type" value="Genomic_DNA"/>
</dbReference>
<dbReference type="GO" id="GO:0005634">
    <property type="term" value="C:nucleus"/>
    <property type="evidence" value="ECO:0007669"/>
    <property type="project" value="UniProtKB-SubCell"/>
</dbReference>
<proteinExistence type="inferred from homology"/>
<dbReference type="PANTHER" id="PTHR22930">
    <property type="match status" value="1"/>
</dbReference>
<evidence type="ECO:0000256" key="7">
    <source>
        <dbReference type="ARBA" id="ARBA00023242"/>
    </source>
</evidence>
<keyword evidence="7" id="KW-0539">Nucleus</keyword>
<evidence type="ECO:0000256" key="1">
    <source>
        <dbReference type="ARBA" id="ARBA00001968"/>
    </source>
</evidence>
<comment type="cofactor">
    <cofactor evidence="1">
        <name>a divalent metal cation</name>
        <dbReference type="ChEBI" id="CHEBI:60240"/>
    </cofactor>
</comment>
<evidence type="ECO:0000256" key="2">
    <source>
        <dbReference type="ARBA" id="ARBA00004123"/>
    </source>
</evidence>
<dbReference type="PANTHER" id="PTHR22930:SF269">
    <property type="entry name" value="NUCLEASE HARBI1-LIKE PROTEIN"/>
    <property type="match status" value="1"/>
</dbReference>
<reference evidence="9 10" key="1">
    <citation type="submission" date="2024-04" db="EMBL/GenBank/DDBJ databases">
        <authorList>
            <person name="Rising A."/>
            <person name="Reimegard J."/>
            <person name="Sonavane S."/>
            <person name="Akerstrom W."/>
            <person name="Nylinder S."/>
            <person name="Hedman E."/>
            <person name="Kallberg Y."/>
        </authorList>
    </citation>
    <scope>NUCLEOTIDE SEQUENCE [LARGE SCALE GENOMIC DNA]</scope>
</reference>
<keyword evidence="6" id="KW-0378">Hydrolase</keyword>
<evidence type="ECO:0000313" key="9">
    <source>
        <dbReference type="EMBL" id="CAL1270818.1"/>
    </source>
</evidence>
<accession>A0AAV1ZK91</accession>
<keyword evidence="4" id="KW-0540">Nuclease</keyword>
<evidence type="ECO:0000313" key="10">
    <source>
        <dbReference type="Proteomes" id="UP001497382"/>
    </source>
</evidence>
<keyword evidence="10" id="KW-1185">Reference proteome</keyword>
<name>A0AAV1ZK91_9ARAC</name>
<evidence type="ECO:0000256" key="6">
    <source>
        <dbReference type="ARBA" id="ARBA00022801"/>
    </source>
</evidence>
<organism evidence="9 10">
    <name type="scientific">Larinioides sclopetarius</name>
    <dbReference type="NCBI Taxonomy" id="280406"/>
    <lineage>
        <taxon>Eukaryota</taxon>
        <taxon>Metazoa</taxon>
        <taxon>Ecdysozoa</taxon>
        <taxon>Arthropoda</taxon>
        <taxon>Chelicerata</taxon>
        <taxon>Arachnida</taxon>
        <taxon>Araneae</taxon>
        <taxon>Araneomorphae</taxon>
        <taxon>Entelegynae</taxon>
        <taxon>Araneoidea</taxon>
        <taxon>Araneidae</taxon>
        <taxon>Larinioides</taxon>
    </lineage>
</organism>
<evidence type="ECO:0000256" key="5">
    <source>
        <dbReference type="ARBA" id="ARBA00022723"/>
    </source>
</evidence>
<dbReference type="Pfam" id="PF13359">
    <property type="entry name" value="DDE_Tnp_4"/>
    <property type="match status" value="1"/>
</dbReference>
<keyword evidence="5" id="KW-0479">Metal-binding</keyword>
<evidence type="ECO:0000259" key="8">
    <source>
        <dbReference type="Pfam" id="PF13359"/>
    </source>
</evidence>
<dbReference type="GO" id="GO:0004518">
    <property type="term" value="F:nuclease activity"/>
    <property type="evidence" value="ECO:0007669"/>
    <property type="project" value="UniProtKB-KW"/>
</dbReference>
<gene>
    <name evidence="9" type="ORF">LARSCL_LOCUS5504</name>
</gene>
<evidence type="ECO:0000256" key="4">
    <source>
        <dbReference type="ARBA" id="ARBA00022722"/>
    </source>
</evidence>